<name>A0A5E4MMT3_9HEMI</name>
<dbReference type="InterPro" id="IPR036770">
    <property type="entry name" value="Ankyrin_rpt-contain_sf"/>
</dbReference>
<keyword evidence="3" id="KW-1185">Reference proteome</keyword>
<reference evidence="2 3" key="1">
    <citation type="submission" date="2019-08" db="EMBL/GenBank/DDBJ databases">
        <authorList>
            <person name="Alioto T."/>
            <person name="Alioto T."/>
            <person name="Gomez Garrido J."/>
        </authorList>
    </citation>
    <scope>NUCLEOTIDE SEQUENCE [LARGE SCALE GENOMIC DNA]</scope>
</reference>
<dbReference type="InterPro" id="IPR002110">
    <property type="entry name" value="Ankyrin_rpt"/>
</dbReference>
<evidence type="ECO:0000313" key="3">
    <source>
        <dbReference type="Proteomes" id="UP000325440"/>
    </source>
</evidence>
<sequence>MTGTKNIEINYTIFFEYWKSYSKKVKSFDTEAEEKSFHAEVSEIVKSGNVTNFRERIIGEGVVIKSPGEFKSLLHHAVTCEDANRIEMISAVLQSSMDDINHQDENGDTPLMHLLYEAQEKGKYTKKDLEEIIKFLVERGASFKLRNNEGETADDLKTVLISEKILDDKINKIIDEAEKSSNLPNQIKAQLSKYITNNGNPIVKEVTAYGNYVQIELDSDCTEVKISEFLQSDFCKNNGISGFSTFHNDDKGGMHGFLSPNGLRNYTVTDGSYDMTLDWVVGGKKCTITININEDGVVVIDKDGVIVEDRNGLTDEQLKANKYVTINGVSLFDAINNGRNREQKIEQESMQEVDEVDSNASLNSEQIRKNKAPPQLGVQQRESATDAKGNPLKKLRFTQVPDRLRQEETNPKVIGLSGHETSPKGVDWYRGDTGSGVVSAPRLADQLDGQAESGDSVTTRLLSEDEFQARVNPQKASTPKRTEQSDPRNTNPKGIIDWSDGDTDSLILDEGGESTQLNTSTELDSGFSSPTGNAKRKSIGDQSTWQEFERELKGKFAQPNMGLKSPGTSDSQTKQSDSGLGSSPTAHSNQSALDYEQLTRKLNGLRQGAGDEAAQSRLSKEVLSEAISNLKTVEKQPAEKSEVKTPINMMLSQIPKGRIREFLENKKESSAQKTANGNGLGQAASQLAGQKKLPISQQLSVESKAELSSAILRLKHVSEDKMNENAKSYLRDTGDYIKPKHTGAGSRKPTQNHDKTRVGQSNEFNRQEGRHALRVRANSSQGQEGGYKR</sequence>
<feature type="compositionally biased region" description="Polar residues" evidence="1">
    <location>
        <begin position="566"/>
        <end position="592"/>
    </location>
</feature>
<dbReference type="Gene3D" id="1.25.40.20">
    <property type="entry name" value="Ankyrin repeat-containing domain"/>
    <property type="match status" value="1"/>
</dbReference>
<dbReference type="AlphaFoldDB" id="A0A5E4MMT3"/>
<accession>A0A5E4MMT3</accession>
<evidence type="ECO:0000256" key="1">
    <source>
        <dbReference type="SAM" id="MobiDB-lite"/>
    </source>
</evidence>
<dbReference type="SUPFAM" id="SSF48403">
    <property type="entry name" value="Ankyrin repeat"/>
    <property type="match status" value="1"/>
</dbReference>
<organism evidence="2 3">
    <name type="scientific">Cinara cedri</name>
    <dbReference type="NCBI Taxonomy" id="506608"/>
    <lineage>
        <taxon>Eukaryota</taxon>
        <taxon>Metazoa</taxon>
        <taxon>Ecdysozoa</taxon>
        <taxon>Arthropoda</taxon>
        <taxon>Hexapoda</taxon>
        <taxon>Insecta</taxon>
        <taxon>Pterygota</taxon>
        <taxon>Neoptera</taxon>
        <taxon>Paraneoptera</taxon>
        <taxon>Hemiptera</taxon>
        <taxon>Sternorrhyncha</taxon>
        <taxon>Aphidomorpha</taxon>
        <taxon>Aphidoidea</taxon>
        <taxon>Aphididae</taxon>
        <taxon>Lachninae</taxon>
        <taxon>Cinara</taxon>
    </lineage>
</organism>
<protein>
    <submittedName>
        <fullName evidence="2">Ankyrin repeat-containing domain,Ankyrin repeat</fullName>
    </submittedName>
</protein>
<feature type="compositionally biased region" description="Polar residues" evidence="1">
    <location>
        <begin position="513"/>
        <end position="532"/>
    </location>
</feature>
<evidence type="ECO:0000313" key="2">
    <source>
        <dbReference type="EMBL" id="VVC31148.1"/>
    </source>
</evidence>
<feature type="compositionally biased region" description="Basic and acidic residues" evidence="1">
    <location>
        <begin position="716"/>
        <end position="738"/>
    </location>
</feature>
<dbReference type="Proteomes" id="UP000325440">
    <property type="component" value="Unassembled WGS sequence"/>
</dbReference>
<dbReference type="EMBL" id="CABPRJ010000602">
    <property type="protein sequence ID" value="VVC31148.1"/>
    <property type="molecule type" value="Genomic_DNA"/>
</dbReference>
<dbReference type="SMART" id="SM00248">
    <property type="entry name" value="ANK"/>
    <property type="match status" value="2"/>
</dbReference>
<dbReference type="OrthoDB" id="8178618at2759"/>
<feature type="region of interest" description="Disordered" evidence="1">
    <location>
        <begin position="446"/>
        <end position="619"/>
    </location>
</feature>
<feature type="region of interest" description="Disordered" evidence="1">
    <location>
        <begin position="714"/>
        <end position="789"/>
    </location>
</feature>
<feature type="compositionally biased region" description="Polar residues" evidence="1">
    <location>
        <begin position="671"/>
        <end position="688"/>
    </location>
</feature>
<feature type="region of interest" description="Disordered" evidence="1">
    <location>
        <begin position="348"/>
        <end position="433"/>
    </location>
</feature>
<proteinExistence type="predicted"/>
<feature type="region of interest" description="Disordered" evidence="1">
    <location>
        <begin position="666"/>
        <end position="690"/>
    </location>
</feature>
<gene>
    <name evidence="2" type="ORF">CINCED_3A003919</name>
</gene>